<dbReference type="EMBL" id="JAUDZE010000008">
    <property type="protein sequence ID" value="MDN0015412.1"/>
    <property type="molecule type" value="Genomic_DNA"/>
</dbReference>
<evidence type="ECO:0000313" key="1">
    <source>
        <dbReference type="EMBL" id="MDN0015412.1"/>
    </source>
</evidence>
<dbReference type="RefSeq" id="WP_267981698.1">
    <property type="nucleotide sequence ID" value="NZ_JAPQKF010000008.1"/>
</dbReference>
<keyword evidence="2" id="KW-1185">Reference proteome</keyword>
<comment type="caution">
    <text evidence="1">The sequence shown here is derived from an EMBL/GenBank/DDBJ whole genome shotgun (WGS) entry which is preliminary data.</text>
</comment>
<dbReference type="Proteomes" id="UP001168524">
    <property type="component" value="Unassembled WGS sequence"/>
</dbReference>
<name>A0ABT7WRU7_9GAMM</name>
<sequence length="475" mass="55194">MATEKTYTHAIFSIADPLVKNHIEQAIYSCKFRLKFPTFYMLMVNSRSNIDKQLSFKLIEAYLKYNNEVMDDKLEENIGIILEDRRFLDNAIGFIQTGRLLLPDLFLISNEIMTLDEIRELFSQVSISFWEEASKILHSNRENYGKDEILSYLNENGLYLPNLFPLLSIEDLFLNFLPIHLSYGKFNSSKDQKSLAKLPTSNECYEILAPLYSHASPLYFDSSSYLDYSTEVNSKLTLTHFVLQMDLDEPPENLPYLLRDFLINYQSRRLDFMRKGNNNEYHSAQIDEINNLSAVAKEILSVLDKFSNQRIGNRKEIHSLGYDAVLNAILALFFIEYHCKLIFKDHNLNVIDLKKDTDHSGNDKINNMLKDDKEVDEFPCGISLKFSTVYESFVNNLEKILLQSEKFHIAVSPPSRGKRKIQSIQITLKEEVSNSLNSSKKRQPQTLNLHVNSLKKTIREFLKKRIPEVEAFVQF</sequence>
<organism evidence="1 2">
    <name type="scientific">Acinetobacter thutiue</name>
    <dbReference type="NCBI Taxonomy" id="2998078"/>
    <lineage>
        <taxon>Bacteria</taxon>
        <taxon>Pseudomonadati</taxon>
        <taxon>Pseudomonadota</taxon>
        <taxon>Gammaproteobacteria</taxon>
        <taxon>Moraxellales</taxon>
        <taxon>Moraxellaceae</taxon>
        <taxon>Acinetobacter</taxon>
    </lineage>
</organism>
<gene>
    <name evidence="1" type="ORF">QTA56_14400</name>
</gene>
<proteinExistence type="predicted"/>
<reference evidence="1" key="1">
    <citation type="submission" date="2023-06" db="EMBL/GenBank/DDBJ databases">
        <title>Two novel species of Acinetobacter isolated from motorbike repairing workshop in Vietnam.</title>
        <authorList>
            <person name="Le N.T.T."/>
        </authorList>
    </citation>
    <scope>NUCLEOTIDE SEQUENCE</scope>
    <source>
        <strain evidence="1">VNH17</strain>
    </source>
</reference>
<protein>
    <submittedName>
        <fullName evidence="1">Uncharacterized protein</fullName>
    </submittedName>
</protein>
<evidence type="ECO:0000313" key="2">
    <source>
        <dbReference type="Proteomes" id="UP001168524"/>
    </source>
</evidence>
<accession>A0ABT7WRU7</accession>